<gene>
    <name evidence="1" type="ORF">SAMN05444394_3874</name>
</gene>
<evidence type="ECO:0000313" key="1">
    <source>
        <dbReference type="EMBL" id="SIO21668.1"/>
    </source>
</evidence>
<reference evidence="2" key="1">
    <citation type="submission" date="2016-11" db="EMBL/GenBank/DDBJ databases">
        <authorList>
            <person name="Varghese N."/>
            <person name="Submissions S."/>
        </authorList>
    </citation>
    <scope>NUCLEOTIDE SEQUENCE [LARGE SCALE GENOMIC DNA]</scope>
    <source>
        <strain evidence="2">DSM 15292</strain>
    </source>
</reference>
<organism evidence="1 2">
    <name type="scientific">Algoriphagus halophilus</name>
    <dbReference type="NCBI Taxonomy" id="226505"/>
    <lineage>
        <taxon>Bacteria</taxon>
        <taxon>Pseudomonadati</taxon>
        <taxon>Bacteroidota</taxon>
        <taxon>Cytophagia</taxon>
        <taxon>Cytophagales</taxon>
        <taxon>Cyclobacteriaceae</taxon>
        <taxon>Algoriphagus</taxon>
    </lineage>
</organism>
<evidence type="ECO:0000313" key="2">
    <source>
        <dbReference type="Proteomes" id="UP000185221"/>
    </source>
</evidence>
<dbReference type="Proteomes" id="UP000185221">
    <property type="component" value="Unassembled WGS sequence"/>
</dbReference>
<dbReference type="EMBL" id="FSRC01000004">
    <property type="protein sequence ID" value="SIO21668.1"/>
    <property type="molecule type" value="Genomic_DNA"/>
</dbReference>
<dbReference type="AlphaFoldDB" id="A0A1N6HP89"/>
<keyword evidence="2" id="KW-1185">Reference proteome</keyword>
<name>A0A1N6HP89_9BACT</name>
<proteinExistence type="predicted"/>
<protein>
    <submittedName>
        <fullName evidence="1">Uncharacterized protein</fullName>
    </submittedName>
</protein>
<accession>A0A1N6HP89</accession>
<sequence length="174" mass="20500">MLLACFAIYQFGYYAFYFSYENHLEAQWEEDVFEMDMNLDEQKMLEVPLTVPYMSFQEDFQVTNTRFELDGNYYRAIKQRYTQETLQIIYVPDTSRTVLDNTFKQWVSSLIGDDLPQDQQGKSVLKNFVKDYIQACDFSFTAFKQSIIDKTVVSIFSAYKNPFYSLDSPPPQLG</sequence>